<dbReference type="PANTHER" id="PTHR24148">
    <property type="entry name" value="ANKYRIN REPEAT DOMAIN-CONTAINING PROTEIN 39 HOMOLOG-RELATED"/>
    <property type="match status" value="1"/>
</dbReference>
<protein>
    <recommendedName>
        <fullName evidence="1">Heterokaryon incompatibility domain-containing protein</fullName>
    </recommendedName>
</protein>
<proteinExistence type="predicted"/>
<dbReference type="Proteomes" id="UP000030752">
    <property type="component" value="Unassembled WGS sequence"/>
</dbReference>
<dbReference type="EMBL" id="KB822725">
    <property type="protein sequence ID" value="ETN36249.1"/>
    <property type="molecule type" value="Genomic_DNA"/>
</dbReference>
<accession>W2RKJ4</accession>
<dbReference type="eggNOG" id="ENOG502SS3X">
    <property type="taxonomic scope" value="Eukaryota"/>
</dbReference>
<evidence type="ECO:0000313" key="3">
    <source>
        <dbReference type="Proteomes" id="UP000030752"/>
    </source>
</evidence>
<name>W2RKJ4_CYPE1</name>
<dbReference type="RefSeq" id="XP_008721067.1">
    <property type="nucleotide sequence ID" value="XM_008722845.1"/>
</dbReference>
<dbReference type="OrthoDB" id="4106239at2759"/>
<evidence type="ECO:0000313" key="2">
    <source>
        <dbReference type="EMBL" id="ETN36249.1"/>
    </source>
</evidence>
<feature type="domain" description="Heterokaryon incompatibility" evidence="1">
    <location>
        <begin position="49"/>
        <end position="191"/>
    </location>
</feature>
<organism evidence="2 3">
    <name type="scientific">Cyphellophora europaea (strain CBS 101466)</name>
    <name type="common">Phialophora europaea</name>
    <dbReference type="NCBI Taxonomy" id="1220924"/>
    <lineage>
        <taxon>Eukaryota</taxon>
        <taxon>Fungi</taxon>
        <taxon>Dikarya</taxon>
        <taxon>Ascomycota</taxon>
        <taxon>Pezizomycotina</taxon>
        <taxon>Eurotiomycetes</taxon>
        <taxon>Chaetothyriomycetidae</taxon>
        <taxon>Chaetothyriales</taxon>
        <taxon>Cyphellophoraceae</taxon>
        <taxon>Cyphellophora</taxon>
    </lineage>
</organism>
<gene>
    <name evidence="2" type="ORF">HMPREF1541_08526</name>
</gene>
<dbReference type="InterPro" id="IPR010730">
    <property type="entry name" value="HET"/>
</dbReference>
<sequence>MEDYGEVYTPQLNSETAEIRLLFLEPSLDASSWPKGHLEVRSLNDKPVYDAISYAWGGSQDVRPVFIEGIEVPVTKTLCSALQHLRYEKVPRYLWVDAICIFQQDLEERGQQVALMHRIFSQAANVRIWLGVETPSTSSLFAEFRKIEEYVQDHDWRDTSPNAFWGSSLFDDGARDTLQADYWKRLWTIQERALAKKYTIHAGSSRFKPTEGALLALKAQMPEDSDTQHKVYRLMLNLSAFPVALSQSGVSLPDKGRIAIAFFARARKCIATDPRDRVLGLLGICISLFGSQFLQADYKADTATVYTDFVESLMAHSQSLLILTQAASYHNSLPNLPSWVPDWSSSYDHRQHPLLLPMWDLYSAFRLLPAEPELPQRIAHKLMIRSVFHANVLEVGQVYYPGAIDAYTNNIVSMANEATLKSWKQLYELAAQSAPKQCTNPKSVRRDFVRTLLWDLDPDFRGGQHFAPYSAIVDWRYTIERSRLTDQMLDEILDQQSEKTHGAGTGSRHETHGNFATEEALSWIEGNLVNKRFFVTNKYGPCIGPRNTRVGDVVAVLEGAHMPFVLRKKAASESSMDYFLVGVCYAHGIMDGEAVKGPDAGKLEEIWLV</sequence>
<dbReference type="InterPro" id="IPR052895">
    <property type="entry name" value="HetReg/Transcr_Mod"/>
</dbReference>
<dbReference type="AlphaFoldDB" id="W2RKJ4"/>
<dbReference type="VEuPathDB" id="FungiDB:HMPREF1541_08526"/>
<dbReference type="Pfam" id="PF06985">
    <property type="entry name" value="HET"/>
    <property type="match status" value="1"/>
</dbReference>
<dbReference type="PANTHER" id="PTHR24148:SF73">
    <property type="entry name" value="HET DOMAIN PROTEIN (AFU_ORTHOLOGUE AFUA_8G01020)"/>
    <property type="match status" value="1"/>
</dbReference>
<dbReference type="HOGENOM" id="CLU_004184_7_2_1"/>
<keyword evidence="3" id="KW-1185">Reference proteome</keyword>
<dbReference type="Pfam" id="PF26639">
    <property type="entry name" value="Het-6_barrel"/>
    <property type="match status" value="1"/>
</dbReference>
<evidence type="ECO:0000259" key="1">
    <source>
        <dbReference type="Pfam" id="PF06985"/>
    </source>
</evidence>
<dbReference type="InParanoid" id="W2RKJ4"/>
<reference evidence="2 3" key="1">
    <citation type="submission" date="2013-03" db="EMBL/GenBank/DDBJ databases">
        <title>The Genome Sequence of Phialophora europaea CBS 101466.</title>
        <authorList>
            <consortium name="The Broad Institute Genomics Platform"/>
            <person name="Cuomo C."/>
            <person name="de Hoog S."/>
            <person name="Gorbushina A."/>
            <person name="Walker B."/>
            <person name="Young S.K."/>
            <person name="Zeng Q."/>
            <person name="Gargeya S."/>
            <person name="Fitzgerald M."/>
            <person name="Haas B."/>
            <person name="Abouelleil A."/>
            <person name="Allen A.W."/>
            <person name="Alvarado L."/>
            <person name="Arachchi H.M."/>
            <person name="Berlin A.M."/>
            <person name="Chapman S.B."/>
            <person name="Gainer-Dewar J."/>
            <person name="Goldberg J."/>
            <person name="Griggs A."/>
            <person name="Gujja S."/>
            <person name="Hansen M."/>
            <person name="Howarth C."/>
            <person name="Imamovic A."/>
            <person name="Ireland A."/>
            <person name="Larimer J."/>
            <person name="McCowan C."/>
            <person name="Murphy C."/>
            <person name="Pearson M."/>
            <person name="Poon T.W."/>
            <person name="Priest M."/>
            <person name="Roberts A."/>
            <person name="Saif S."/>
            <person name="Shea T."/>
            <person name="Sisk P."/>
            <person name="Sykes S."/>
            <person name="Wortman J."/>
            <person name="Nusbaum C."/>
            <person name="Birren B."/>
        </authorList>
    </citation>
    <scope>NUCLEOTIDE SEQUENCE [LARGE SCALE GENOMIC DNA]</scope>
    <source>
        <strain evidence="2 3">CBS 101466</strain>
    </source>
</reference>
<dbReference type="STRING" id="1220924.W2RKJ4"/>
<dbReference type="GeneID" id="19975865"/>